<dbReference type="OrthoDB" id="1393670at2759"/>
<dbReference type="SUPFAM" id="SSF51735">
    <property type="entry name" value="NAD(P)-binding Rossmann-fold domains"/>
    <property type="match status" value="1"/>
</dbReference>
<comment type="subunit">
    <text evidence="2">Homotetramer.</text>
</comment>
<reference evidence="6" key="1">
    <citation type="submission" date="2025-08" db="UniProtKB">
        <authorList>
            <consortium name="RefSeq"/>
        </authorList>
    </citation>
    <scope>IDENTIFICATION</scope>
    <source>
        <tissue evidence="6">Whole organism</tissue>
    </source>
</reference>
<dbReference type="InterPro" id="IPR051737">
    <property type="entry name" value="L-xylulose/Carbonyl_redctase"/>
</dbReference>
<dbReference type="PRINTS" id="PR00081">
    <property type="entry name" value="GDHRDH"/>
</dbReference>
<gene>
    <name evidence="6" type="primary">LOC108666849</name>
</gene>
<accession>A0A8B7N7L7</accession>
<name>A0A8B7N7L7_HYAAZ</name>
<keyword evidence="4" id="KW-0560">Oxidoreductase</keyword>
<dbReference type="GO" id="GO:0005997">
    <property type="term" value="P:xylulose metabolic process"/>
    <property type="evidence" value="ECO:0007669"/>
    <property type="project" value="TreeGrafter"/>
</dbReference>
<protein>
    <submittedName>
        <fullName evidence="6">L-xylulose reductase-like</fullName>
    </submittedName>
</protein>
<dbReference type="InterPro" id="IPR020904">
    <property type="entry name" value="Sc_DH/Rdtase_CS"/>
</dbReference>
<evidence type="ECO:0000256" key="4">
    <source>
        <dbReference type="ARBA" id="ARBA00023002"/>
    </source>
</evidence>
<dbReference type="GO" id="GO:0006006">
    <property type="term" value="P:glucose metabolic process"/>
    <property type="evidence" value="ECO:0007669"/>
    <property type="project" value="TreeGrafter"/>
</dbReference>
<dbReference type="GeneID" id="108666849"/>
<evidence type="ECO:0000256" key="1">
    <source>
        <dbReference type="ARBA" id="ARBA00006484"/>
    </source>
</evidence>
<dbReference type="PROSITE" id="PS00061">
    <property type="entry name" value="ADH_SHORT"/>
    <property type="match status" value="1"/>
</dbReference>
<evidence type="ECO:0000313" key="6">
    <source>
        <dbReference type="RefSeq" id="XP_018009274.1"/>
    </source>
</evidence>
<dbReference type="Pfam" id="PF13561">
    <property type="entry name" value="adh_short_C2"/>
    <property type="match status" value="1"/>
</dbReference>
<dbReference type="PRINTS" id="PR00080">
    <property type="entry name" value="SDRFAMILY"/>
</dbReference>
<comment type="similarity">
    <text evidence="1">Belongs to the short-chain dehydrogenases/reductases (SDR) family.</text>
</comment>
<evidence type="ECO:0000256" key="2">
    <source>
        <dbReference type="ARBA" id="ARBA00011881"/>
    </source>
</evidence>
<keyword evidence="5" id="KW-1185">Reference proteome</keyword>
<dbReference type="AlphaFoldDB" id="A0A8B7N7L7"/>
<dbReference type="GO" id="GO:0004090">
    <property type="term" value="F:carbonyl reductase (NADPH) activity"/>
    <property type="evidence" value="ECO:0007669"/>
    <property type="project" value="TreeGrafter"/>
</dbReference>
<dbReference type="Proteomes" id="UP000694843">
    <property type="component" value="Unplaced"/>
</dbReference>
<dbReference type="Gene3D" id="3.40.50.720">
    <property type="entry name" value="NAD(P)-binding Rossmann-like Domain"/>
    <property type="match status" value="1"/>
</dbReference>
<evidence type="ECO:0000313" key="5">
    <source>
        <dbReference type="Proteomes" id="UP000694843"/>
    </source>
</evidence>
<evidence type="ECO:0000256" key="3">
    <source>
        <dbReference type="ARBA" id="ARBA00022857"/>
    </source>
</evidence>
<dbReference type="OMA" id="KFHYITA"/>
<keyword evidence="3" id="KW-0521">NADP</keyword>
<sequence>MHMSPNISSDLHLVTRALDEITNQSRLCHRPESSRVYKEHSIEHFTGIGRATALRLAELGAKVYALSLVQAELDSLHAENPAIVTLCVDLQDWEATREAVKKVTPIHLLVNIAVVFKWSPILKTSLADVNASLDVNVKGVLNVSQVVASDLITRGEKGNIVNMSSIGGQKPMIQTGIYSACKAAVDSFTRSMALELSSKGIRVNAVCPTLVTDTFSGQVMAPNRKNTETGAGNELLMARTPQGKFPCRNDVVNAVVYLLSDYSDLVNGHLLPVDGGFLCS</sequence>
<proteinExistence type="inferred from homology"/>
<dbReference type="RefSeq" id="XP_018009274.1">
    <property type="nucleotide sequence ID" value="XM_018153785.1"/>
</dbReference>
<dbReference type="KEGG" id="hazt:108666849"/>
<dbReference type="GO" id="GO:0050038">
    <property type="term" value="F:L-xylulose reductase (NADPH) activity"/>
    <property type="evidence" value="ECO:0007669"/>
    <property type="project" value="TreeGrafter"/>
</dbReference>
<dbReference type="InterPro" id="IPR036291">
    <property type="entry name" value="NAD(P)-bd_dom_sf"/>
</dbReference>
<organism evidence="5 6">
    <name type="scientific">Hyalella azteca</name>
    <name type="common">Amphipod</name>
    <dbReference type="NCBI Taxonomy" id="294128"/>
    <lineage>
        <taxon>Eukaryota</taxon>
        <taxon>Metazoa</taxon>
        <taxon>Ecdysozoa</taxon>
        <taxon>Arthropoda</taxon>
        <taxon>Crustacea</taxon>
        <taxon>Multicrustacea</taxon>
        <taxon>Malacostraca</taxon>
        <taxon>Eumalacostraca</taxon>
        <taxon>Peracarida</taxon>
        <taxon>Amphipoda</taxon>
        <taxon>Senticaudata</taxon>
        <taxon>Talitrida</taxon>
        <taxon>Talitroidea</taxon>
        <taxon>Hyalellidae</taxon>
        <taxon>Hyalella</taxon>
    </lineage>
</organism>
<dbReference type="PANTHER" id="PTHR44252">
    <property type="entry name" value="D-ERYTHRULOSE REDUCTASE"/>
    <property type="match status" value="1"/>
</dbReference>
<dbReference type="PANTHER" id="PTHR44252:SF3">
    <property type="entry name" value="D-ERYTHRULOSE REDUCTASE-RELATED"/>
    <property type="match status" value="1"/>
</dbReference>
<dbReference type="InterPro" id="IPR002347">
    <property type="entry name" value="SDR_fam"/>
</dbReference>